<dbReference type="InterPro" id="IPR013083">
    <property type="entry name" value="Znf_RING/FYVE/PHD"/>
</dbReference>
<dbReference type="GO" id="GO:0005737">
    <property type="term" value="C:cytoplasm"/>
    <property type="evidence" value="ECO:0007669"/>
    <property type="project" value="Ensembl"/>
</dbReference>
<dbReference type="PANTHER" id="PTHR25465:SF75">
    <property type="entry name" value="E3 UBIQUITIN_ISG15 LIGASE TRIM25-RELATED"/>
    <property type="match status" value="1"/>
</dbReference>
<dbReference type="Gene3D" id="4.10.830.40">
    <property type="match status" value="1"/>
</dbReference>
<evidence type="ECO:0000259" key="8">
    <source>
        <dbReference type="PROSITE" id="PS50119"/>
    </source>
</evidence>
<keyword evidence="5" id="KW-0175">Coiled coil</keyword>
<dbReference type="AlphaFoldDB" id="A0A3Q3MMJ7"/>
<protein>
    <submittedName>
        <fullName evidence="9">FinTRIM family, member 67</fullName>
    </submittedName>
</protein>
<dbReference type="Gene3D" id="3.30.40.10">
    <property type="entry name" value="Zinc/RING finger domain, C3HC4 (zinc finger)"/>
    <property type="match status" value="1"/>
</dbReference>
<name>A0A3Q3MMJ7_9TELE</name>
<sequence length="451" mass="50467">MAQAGVVLDKDSFNCSVCLDVLKDPVTIPCGHSYCSGCIQNYWDQDEYLGLFVCPQCRQNFNPRPELAKNTMLADVVETLKKSGLQEATTPANQSFAEADDVECDVCTGRKNKAVKSCLVCLASYCDVHVQPHYESAAFKKHKLVSATRKLQETICPRHNKLLDVYCRTDKLCICYLCWTDEHKEHDTVLAETETQEKQRQLSDMKQSSQLKIQQREKEAQELKQAIFSLTRSARAAAEESDVVFTELIRSMELKRFEVRELIKAQEKMVVSQAELLLDKIQKEINDLKKDEAELDKLSHTEDDVHFLQSFQSVRAPPVLSTLPLVNVDPNLTFGPVMTAVSEFKGLLEEVCQGGFVSIYERVRDVAIVAPPNPAAQIDTTHSGNTGSTLQMEATLVSPPPGLDQTLVSPLNPFLNPGPAVSTFAFSPFGTKLSSGSRHRHLQRRAHPRRK</sequence>
<evidence type="ECO:0000256" key="1">
    <source>
        <dbReference type="ARBA" id="ARBA00022723"/>
    </source>
</evidence>
<keyword evidence="10" id="KW-1185">Reference proteome</keyword>
<dbReference type="PROSITE" id="PS00518">
    <property type="entry name" value="ZF_RING_1"/>
    <property type="match status" value="1"/>
</dbReference>
<keyword evidence="3" id="KW-0862">Zinc</keyword>
<feature type="region of interest" description="Disordered" evidence="6">
    <location>
        <begin position="432"/>
        <end position="451"/>
    </location>
</feature>
<evidence type="ECO:0000313" key="10">
    <source>
        <dbReference type="Proteomes" id="UP000261640"/>
    </source>
</evidence>
<dbReference type="GeneID" id="113133913"/>
<dbReference type="InterPro" id="IPR017907">
    <property type="entry name" value="Znf_RING_CS"/>
</dbReference>
<organism evidence="9 10">
    <name type="scientific">Mastacembelus armatus</name>
    <name type="common">zig-zag eel</name>
    <dbReference type="NCBI Taxonomy" id="205130"/>
    <lineage>
        <taxon>Eukaryota</taxon>
        <taxon>Metazoa</taxon>
        <taxon>Chordata</taxon>
        <taxon>Craniata</taxon>
        <taxon>Vertebrata</taxon>
        <taxon>Euteleostomi</taxon>
        <taxon>Actinopterygii</taxon>
        <taxon>Neopterygii</taxon>
        <taxon>Teleostei</taxon>
        <taxon>Neoteleostei</taxon>
        <taxon>Acanthomorphata</taxon>
        <taxon>Anabantaria</taxon>
        <taxon>Synbranchiformes</taxon>
        <taxon>Mastacembelidae</taxon>
        <taxon>Mastacembelus</taxon>
    </lineage>
</organism>
<evidence type="ECO:0000313" key="9">
    <source>
        <dbReference type="Ensembl" id="ENSMAMP00000026297.2"/>
    </source>
</evidence>
<feature type="domain" description="RING-type" evidence="7">
    <location>
        <begin position="15"/>
        <end position="58"/>
    </location>
</feature>
<feature type="coiled-coil region" evidence="5">
    <location>
        <begin position="271"/>
        <end position="301"/>
    </location>
</feature>
<feature type="domain" description="B box-type" evidence="8">
    <location>
        <begin position="151"/>
        <end position="191"/>
    </location>
</feature>
<evidence type="ECO:0000256" key="5">
    <source>
        <dbReference type="SAM" id="Coils"/>
    </source>
</evidence>
<keyword evidence="1" id="KW-0479">Metal-binding</keyword>
<dbReference type="Gene3D" id="3.30.160.60">
    <property type="entry name" value="Classic Zinc Finger"/>
    <property type="match status" value="1"/>
</dbReference>
<dbReference type="InterPro" id="IPR058030">
    <property type="entry name" value="TRIM8/14/16/25/29/45/65_CC"/>
</dbReference>
<reference evidence="9" key="2">
    <citation type="submission" date="2025-09" db="UniProtKB">
        <authorList>
            <consortium name="Ensembl"/>
        </authorList>
    </citation>
    <scope>IDENTIFICATION</scope>
</reference>
<dbReference type="PANTHER" id="PTHR25465">
    <property type="entry name" value="B-BOX DOMAIN CONTAINING"/>
    <property type="match status" value="1"/>
</dbReference>
<evidence type="ECO:0000256" key="2">
    <source>
        <dbReference type="ARBA" id="ARBA00022771"/>
    </source>
</evidence>
<evidence type="ECO:0000259" key="7">
    <source>
        <dbReference type="PROSITE" id="PS50089"/>
    </source>
</evidence>
<reference evidence="9" key="1">
    <citation type="submission" date="2025-08" db="UniProtKB">
        <authorList>
            <consortium name="Ensembl"/>
        </authorList>
    </citation>
    <scope>IDENTIFICATION</scope>
</reference>
<dbReference type="SMART" id="SM00184">
    <property type="entry name" value="RING"/>
    <property type="match status" value="1"/>
</dbReference>
<feature type="coiled-coil region" evidence="5">
    <location>
        <begin position="206"/>
        <end position="233"/>
    </location>
</feature>
<dbReference type="OrthoDB" id="6105938at2759"/>
<dbReference type="InterPro" id="IPR001841">
    <property type="entry name" value="Znf_RING"/>
</dbReference>
<dbReference type="CDD" id="cd19769">
    <property type="entry name" value="Bbox2_TRIM16-like"/>
    <property type="match status" value="1"/>
</dbReference>
<dbReference type="InterPro" id="IPR000315">
    <property type="entry name" value="Znf_B-box"/>
</dbReference>
<dbReference type="SUPFAM" id="SSF57850">
    <property type="entry name" value="RING/U-box"/>
    <property type="match status" value="1"/>
</dbReference>
<evidence type="ECO:0000256" key="4">
    <source>
        <dbReference type="PROSITE-ProRule" id="PRU00024"/>
    </source>
</evidence>
<dbReference type="GO" id="GO:0008270">
    <property type="term" value="F:zinc ion binding"/>
    <property type="evidence" value="ECO:0007669"/>
    <property type="project" value="UniProtKB-KW"/>
</dbReference>
<dbReference type="GeneTree" id="ENSGT01150000286931"/>
<evidence type="ECO:0000256" key="6">
    <source>
        <dbReference type="SAM" id="MobiDB-lite"/>
    </source>
</evidence>
<dbReference type="Proteomes" id="UP000261640">
    <property type="component" value="Unplaced"/>
</dbReference>
<dbReference type="SMART" id="SM00336">
    <property type="entry name" value="BBOX"/>
    <property type="match status" value="1"/>
</dbReference>
<dbReference type="SUPFAM" id="SSF57845">
    <property type="entry name" value="B-box zinc-binding domain"/>
    <property type="match status" value="1"/>
</dbReference>
<dbReference type="PROSITE" id="PS50119">
    <property type="entry name" value="ZF_BBOX"/>
    <property type="match status" value="1"/>
</dbReference>
<dbReference type="InParanoid" id="A0A3Q3MMJ7"/>
<proteinExistence type="predicted"/>
<evidence type="ECO:0000256" key="3">
    <source>
        <dbReference type="ARBA" id="ARBA00022833"/>
    </source>
</evidence>
<dbReference type="Ensembl" id="ENSMAMT00000026972.2">
    <property type="protein sequence ID" value="ENSMAMP00000026297.2"/>
    <property type="gene ID" value="ENSMAMG00000017659.2"/>
</dbReference>
<dbReference type="Pfam" id="PF25600">
    <property type="entry name" value="TRIM_CC"/>
    <property type="match status" value="1"/>
</dbReference>
<dbReference type="RefSeq" id="XP_026168745.1">
    <property type="nucleotide sequence ID" value="XM_026312960.2"/>
</dbReference>
<dbReference type="Pfam" id="PF00643">
    <property type="entry name" value="zf-B_box"/>
    <property type="match status" value="1"/>
</dbReference>
<keyword evidence="2 4" id="KW-0863">Zinc-finger</keyword>
<feature type="compositionally biased region" description="Basic residues" evidence="6">
    <location>
        <begin position="437"/>
        <end position="451"/>
    </location>
</feature>
<accession>A0A3Q3MMJ7</accession>
<dbReference type="Pfam" id="PF15227">
    <property type="entry name" value="zf-C3HC4_4"/>
    <property type="match status" value="1"/>
</dbReference>
<dbReference type="STRING" id="205130.ENSMAMP00000026297"/>
<dbReference type="PROSITE" id="PS50089">
    <property type="entry name" value="ZF_RING_2"/>
    <property type="match status" value="1"/>
</dbReference>
<dbReference type="InterPro" id="IPR051051">
    <property type="entry name" value="E3_ubiq-ligase_TRIM/RNF"/>
</dbReference>